<protein>
    <submittedName>
        <fullName evidence="1">Neutral protease 2-like protein</fullName>
    </submittedName>
</protein>
<evidence type="ECO:0000313" key="2">
    <source>
        <dbReference type="Proteomes" id="UP000664032"/>
    </source>
</evidence>
<dbReference type="Proteomes" id="UP000664032">
    <property type="component" value="Unassembled WGS sequence"/>
</dbReference>
<proteinExistence type="predicted"/>
<name>A0ACB8H4I7_PSICU</name>
<comment type="caution">
    <text evidence="1">The sequence shown here is derived from an EMBL/GenBank/DDBJ whole genome shotgun (WGS) entry which is preliminary data.</text>
</comment>
<organism evidence="1 2">
    <name type="scientific">Psilocybe cubensis</name>
    <name type="common">Psychedelic mushroom</name>
    <name type="synonym">Stropharia cubensis</name>
    <dbReference type="NCBI Taxonomy" id="181762"/>
    <lineage>
        <taxon>Eukaryota</taxon>
        <taxon>Fungi</taxon>
        <taxon>Dikarya</taxon>
        <taxon>Basidiomycota</taxon>
        <taxon>Agaricomycotina</taxon>
        <taxon>Agaricomycetes</taxon>
        <taxon>Agaricomycetidae</taxon>
        <taxon>Agaricales</taxon>
        <taxon>Agaricineae</taxon>
        <taxon>Strophariaceae</taxon>
        <taxon>Psilocybe</taxon>
    </lineage>
</organism>
<evidence type="ECO:0000313" key="1">
    <source>
        <dbReference type="EMBL" id="KAH9482134.1"/>
    </source>
</evidence>
<gene>
    <name evidence="1" type="ORF">JR316_0004229</name>
</gene>
<reference evidence="1" key="1">
    <citation type="submission" date="2021-10" db="EMBL/GenBank/DDBJ databases">
        <title>Psilocybe cubensis genome.</title>
        <authorList>
            <person name="Mckernan K.J."/>
            <person name="Crawford S."/>
            <person name="Trippe A."/>
            <person name="Kane L.T."/>
            <person name="Mclaughlin S."/>
        </authorList>
    </citation>
    <scope>NUCLEOTIDE SEQUENCE</scope>
    <source>
        <strain evidence="1">MGC-MH-2018</strain>
    </source>
</reference>
<keyword evidence="2" id="KW-1185">Reference proteome</keyword>
<dbReference type="EMBL" id="JAFIQS020000004">
    <property type="protein sequence ID" value="KAH9482134.1"/>
    <property type="molecule type" value="Genomic_DNA"/>
</dbReference>
<sequence>MNELPLFISVKAKFGNGFALATPVKQDVAISVDIQTTSTTLASSKDLELVATVTNNGAETVKVLKYGTILDGQLPTRSFIVTKDGNEVPFIGIKLSIALNQIDDSAFATLVPGKNVTVSHKVGALYDFVGAGAGKYTFTPVTKFLFDNSADKETFSTASRYLKAQVTSVNSVDVELQGEMAREIMALNTRAVDICTTEPDKSFINSSYIEAKALASMASAYVNSTGANDTLYTSYFGATPVTEVVTTLDAVAAEDSTNRTLSCVDTYDACTTSGLVAYTVIATTDIYLCPIFFDQVPSNDLCTGQTNVTARNAINTAFKLTHAVGNTVDIAYGCDADQELTDQDKVLNADNFNCFVTSIFADTEC</sequence>
<accession>A0ACB8H4I7</accession>